<dbReference type="InterPro" id="IPR036097">
    <property type="entry name" value="HisK_dim/P_sf"/>
</dbReference>
<dbReference type="Pfam" id="PF00512">
    <property type="entry name" value="HisKA"/>
    <property type="match status" value="1"/>
</dbReference>
<dbReference type="PROSITE" id="PS50885">
    <property type="entry name" value="HAMP"/>
    <property type="match status" value="1"/>
</dbReference>
<dbReference type="PANTHER" id="PTHR45436:SF5">
    <property type="entry name" value="SENSOR HISTIDINE KINASE TRCS"/>
    <property type="match status" value="1"/>
</dbReference>
<evidence type="ECO:0000256" key="2">
    <source>
        <dbReference type="ARBA" id="ARBA00004236"/>
    </source>
</evidence>
<evidence type="ECO:0000256" key="4">
    <source>
        <dbReference type="ARBA" id="ARBA00022553"/>
    </source>
</evidence>
<evidence type="ECO:0000256" key="9">
    <source>
        <dbReference type="ARBA" id="ARBA00023012"/>
    </source>
</evidence>
<keyword evidence="6 11" id="KW-0812">Transmembrane</keyword>
<dbReference type="CDD" id="cd06225">
    <property type="entry name" value="HAMP"/>
    <property type="match status" value="1"/>
</dbReference>
<dbReference type="EC" id="2.7.13.3" evidence="3"/>
<accession>A0ABW5GTY5</accession>
<keyword evidence="8 11" id="KW-1133">Transmembrane helix</keyword>
<dbReference type="InterPro" id="IPR003660">
    <property type="entry name" value="HAMP_dom"/>
</dbReference>
<evidence type="ECO:0000256" key="10">
    <source>
        <dbReference type="ARBA" id="ARBA00023136"/>
    </source>
</evidence>
<evidence type="ECO:0000256" key="7">
    <source>
        <dbReference type="ARBA" id="ARBA00022777"/>
    </source>
</evidence>
<gene>
    <name evidence="14" type="ORF">ACFSYJ_37770</name>
</gene>
<comment type="catalytic activity">
    <reaction evidence="1">
        <text>ATP + protein L-histidine = ADP + protein N-phospho-L-histidine.</text>
        <dbReference type="EC" id="2.7.13.3"/>
    </reaction>
</comment>
<feature type="domain" description="HAMP" evidence="13">
    <location>
        <begin position="171"/>
        <end position="224"/>
    </location>
</feature>
<proteinExistence type="predicted"/>
<keyword evidence="4" id="KW-0597">Phosphoprotein</keyword>
<evidence type="ECO:0000259" key="12">
    <source>
        <dbReference type="PROSITE" id="PS50109"/>
    </source>
</evidence>
<protein>
    <recommendedName>
        <fullName evidence="3">histidine kinase</fullName>
        <ecNumber evidence="3">2.7.13.3</ecNumber>
    </recommendedName>
</protein>
<dbReference type="Gene3D" id="6.10.340.10">
    <property type="match status" value="1"/>
</dbReference>
<organism evidence="14 15">
    <name type="scientific">Amycolatopsis samaneae</name>
    <dbReference type="NCBI Taxonomy" id="664691"/>
    <lineage>
        <taxon>Bacteria</taxon>
        <taxon>Bacillati</taxon>
        <taxon>Actinomycetota</taxon>
        <taxon>Actinomycetes</taxon>
        <taxon>Pseudonocardiales</taxon>
        <taxon>Pseudonocardiaceae</taxon>
        <taxon>Amycolatopsis</taxon>
    </lineage>
</organism>
<comment type="caution">
    <text evidence="14">The sequence shown here is derived from an EMBL/GenBank/DDBJ whole genome shotgun (WGS) entry which is preliminary data.</text>
</comment>
<dbReference type="InterPro" id="IPR036890">
    <property type="entry name" value="HATPase_C_sf"/>
</dbReference>
<keyword evidence="7 14" id="KW-0418">Kinase</keyword>
<comment type="subcellular location">
    <subcellularLocation>
        <location evidence="2">Cell membrane</location>
    </subcellularLocation>
</comment>
<dbReference type="EMBL" id="JBHUKU010000026">
    <property type="protein sequence ID" value="MFD2464415.1"/>
    <property type="molecule type" value="Genomic_DNA"/>
</dbReference>
<dbReference type="Gene3D" id="3.30.565.10">
    <property type="entry name" value="Histidine kinase-like ATPase, C-terminal domain"/>
    <property type="match status" value="1"/>
</dbReference>
<dbReference type="SMART" id="SM00388">
    <property type="entry name" value="HisKA"/>
    <property type="match status" value="1"/>
</dbReference>
<dbReference type="GO" id="GO:0016301">
    <property type="term" value="F:kinase activity"/>
    <property type="evidence" value="ECO:0007669"/>
    <property type="project" value="UniProtKB-KW"/>
</dbReference>
<evidence type="ECO:0000256" key="1">
    <source>
        <dbReference type="ARBA" id="ARBA00000085"/>
    </source>
</evidence>
<dbReference type="InterPro" id="IPR003661">
    <property type="entry name" value="HisK_dim/P_dom"/>
</dbReference>
<evidence type="ECO:0000256" key="3">
    <source>
        <dbReference type="ARBA" id="ARBA00012438"/>
    </source>
</evidence>
<dbReference type="PROSITE" id="PS50109">
    <property type="entry name" value="HIS_KIN"/>
    <property type="match status" value="1"/>
</dbReference>
<dbReference type="SMART" id="SM00304">
    <property type="entry name" value="HAMP"/>
    <property type="match status" value="1"/>
</dbReference>
<dbReference type="InterPro" id="IPR005467">
    <property type="entry name" value="His_kinase_dom"/>
</dbReference>
<sequence length="452" mass="47726">MRRALPALSLRTRLVLTVGALLLLAGILPLGIATSRTLSEWRTSRDTDTLNAAARAVAADLAQGGRLVRTPLLTALAERGDVPSFFQLRRTDGTVVQTMSSGAAPPATAPGRPAPEGWLLHVEPVGPGTELVVGTHTAVAEQLLGRIRRPVLVLSAVALAGVLVLAVWLVRRELRPLDRIARTAQAIGRGDLTQRVGPADPRTEVGRLGRALNDMLGQLETAFEKRRASEQQLRTFLADASHELRTPVATIRAYAELFRRGAADRPADLARVTARIESEAERMGVLVDEMLVLARLDQGRPLDLRDTDLNELAADAFAAARATEPARPLRLVPAGAPVVLRCDPIRVRQLLDNLLANVRAHTPPGTAATLTVGVDGGFATIDVADAGPGIPAADRPHVFDRFHRAAHTRGGGTGLGLALVAAIAAAHHGGASVHIGPGGIGTRLHVELPLTG</sequence>
<keyword evidence="10 11" id="KW-0472">Membrane</keyword>
<evidence type="ECO:0000256" key="6">
    <source>
        <dbReference type="ARBA" id="ARBA00022692"/>
    </source>
</evidence>
<dbReference type="Gene3D" id="1.10.287.130">
    <property type="match status" value="1"/>
</dbReference>
<dbReference type="PRINTS" id="PR00344">
    <property type="entry name" value="BCTRLSENSOR"/>
</dbReference>
<dbReference type="SUPFAM" id="SSF55874">
    <property type="entry name" value="ATPase domain of HSP90 chaperone/DNA topoisomerase II/histidine kinase"/>
    <property type="match status" value="1"/>
</dbReference>
<dbReference type="PANTHER" id="PTHR45436">
    <property type="entry name" value="SENSOR HISTIDINE KINASE YKOH"/>
    <property type="match status" value="1"/>
</dbReference>
<dbReference type="Pfam" id="PF00672">
    <property type="entry name" value="HAMP"/>
    <property type="match status" value="1"/>
</dbReference>
<feature type="domain" description="Histidine kinase" evidence="12">
    <location>
        <begin position="239"/>
        <end position="452"/>
    </location>
</feature>
<keyword evidence="5" id="KW-0808">Transferase</keyword>
<dbReference type="Proteomes" id="UP001597419">
    <property type="component" value="Unassembled WGS sequence"/>
</dbReference>
<evidence type="ECO:0000259" key="13">
    <source>
        <dbReference type="PROSITE" id="PS50885"/>
    </source>
</evidence>
<evidence type="ECO:0000313" key="15">
    <source>
        <dbReference type="Proteomes" id="UP001597419"/>
    </source>
</evidence>
<keyword evidence="9" id="KW-0902">Two-component regulatory system</keyword>
<evidence type="ECO:0000256" key="11">
    <source>
        <dbReference type="SAM" id="Phobius"/>
    </source>
</evidence>
<dbReference type="RefSeq" id="WP_345385447.1">
    <property type="nucleotide sequence ID" value="NZ_BAABHG010000001.1"/>
</dbReference>
<dbReference type="SUPFAM" id="SSF47384">
    <property type="entry name" value="Homodimeric domain of signal transducing histidine kinase"/>
    <property type="match status" value="1"/>
</dbReference>
<dbReference type="InterPro" id="IPR003594">
    <property type="entry name" value="HATPase_dom"/>
</dbReference>
<dbReference type="CDD" id="cd00082">
    <property type="entry name" value="HisKA"/>
    <property type="match status" value="1"/>
</dbReference>
<evidence type="ECO:0000313" key="14">
    <source>
        <dbReference type="EMBL" id="MFD2464415.1"/>
    </source>
</evidence>
<dbReference type="InterPro" id="IPR050428">
    <property type="entry name" value="TCS_sensor_his_kinase"/>
</dbReference>
<dbReference type="InterPro" id="IPR004358">
    <property type="entry name" value="Sig_transdc_His_kin-like_C"/>
</dbReference>
<keyword evidence="15" id="KW-1185">Reference proteome</keyword>
<reference evidence="15" key="1">
    <citation type="journal article" date="2019" name="Int. J. Syst. Evol. Microbiol.">
        <title>The Global Catalogue of Microorganisms (GCM) 10K type strain sequencing project: providing services to taxonomists for standard genome sequencing and annotation.</title>
        <authorList>
            <consortium name="The Broad Institute Genomics Platform"/>
            <consortium name="The Broad Institute Genome Sequencing Center for Infectious Disease"/>
            <person name="Wu L."/>
            <person name="Ma J."/>
        </authorList>
    </citation>
    <scope>NUCLEOTIDE SEQUENCE [LARGE SCALE GENOMIC DNA]</scope>
    <source>
        <strain evidence="15">CGMCC 4.7643</strain>
    </source>
</reference>
<feature type="transmembrane region" description="Helical" evidence="11">
    <location>
        <begin position="151"/>
        <end position="170"/>
    </location>
</feature>
<dbReference type="SMART" id="SM00387">
    <property type="entry name" value="HATPase_c"/>
    <property type="match status" value="1"/>
</dbReference>
<dbReference type="Pfam" id="PF02518">
    <property type="entry name" value="HATPase_c"/>
    <property type="match status" value="1"/>
</dbReference>
<evidence type="ECO:0000256" key="5">
    <source>
        <dbReference type="ARBA" id="ARBA00022679"/>
    </source>
</evidence>
<dbReference type="SUPFAM" id="SSF158472">
    <property type="entry name" value="HAMP domain-like"/>
    <property type="match status" value="1"/>
</dbReference>
<name>A0ABW5GTY5_9PSEU</name>
<evidence type="ECO:0000256" key="8">
    <source>
        <dbReference type="ARBA" id="ARBA00022989"/>
    </source>
</evidence>